<feature type="transmembrane region" description="Helical" evidence="2">
    <location>
        <begin position="26"/>
        <end position="46"/>
    </location>
</feature>
<dbReference type="Proteomes" id="UP001197247">
    <property type="component" value="Unassembled WGS sequence"/>
</dbReference>
<dbReference type="EMBL" id="JAHBAY010000005">
    <property type="protein sequence ID" value="MBT0769899.1"/>
    <property type="molecule type" value="Genomic_DNA"/>
</dbReference>
<organism evidence="3 4">
    <name type="scientific">Kineosporia corallincola</name>
    <dbReference type="NCBI Taxonomy" id="2835133"/>
    <lineage>
        <taxon>Bacteria</taxon>
        <taxon>Bacillati</taxon>
        <taxon>Actinomycetota</taxon>
        <taxon>Actinomycetes</taxon>
        <taxon>Kineosporiales</taxon>
        <taxon>Kineosporiaceae</taxon>
        <taxon>Kineosporia</taxon>
    </lineage>
</organism>
<keyword evidence="2" id="KW-0812">Transmembrane</keyword>
<sequence length="164" mass="17204">MLHPDDHLAGIASVLGGPVTAHLRSLPFWTITVGAVALVGLALLPLGAGAPTTVSVIAFALGGLTWAPYLSTTMALHQRRSGRAVAARARREQRGGRAGGPARDRARRCSVDGWGARETLLCSSIALMPIAFLAVVLLCLPRPDGRIHGRAPRFLPATARDPLP</sequence>
<dbReference type="RefSeq" id="WP_214156200.1">
    <property type="nucleotide sequence ID" value="NZ_JAHBAY010000005.1"/>
</dbReference>
<comment type="caution">
    <text evidence="3">The sequence shown here is derived from an EMBL/GenBank/DDBJ whole genome shotgun (WGS) entry which is preliminary data.</text>
</comment>
<protein>
    <submittedName>
        <fullName evidence="3">Uncharacterized protein</fullName>
    </submittedName>
</protein>
<keyword evidence="2" id="KW-1133">Transmembrane helix</keyword>
<accession>A0ABS5TJZ9</accession>
<feature type="region of interest" description="Disordered" evidence="1">
    <location>
        <begin position="87"/>
        <end position="106"/>
    </location>
</feature>
<evidence type="ECO:0000313" key="4">
    <source>
        <dbReference type="Proteomes" id="UP001197247"/>
    </source>
</evidence>
<name>A0ABS5TJZ9_9ACTN</name>
<evidence type="ECO:0000313" key="3">
    <source>
        <dbReference type="EMBL" id="MBT0769899.1"/>
    </source>
</evidence>
<keyword evidence="4" id="KW-1185">Reference proteome</keyword>
<reference evidence="3 4" key="1">
    <citation type="submission" date="2021-05" db="EMBL/GenBank/DDBJ databases">
        <title>Kineosporia and Streptomyces sp. nov. two new marine actinobacteria isolated from Coral.</title>
        <authorList>
            <person name="Buangrab K."/>
            <person name="Sutthacheep M."/>
            <person name="Yeemin T."/>
            <person name="Harunari E."/>
            <person name="Igarashi Y."/>
            <person name="Kanchanasin P."/>
            <person name="Tanasupawat S."/>
            <person name="Phongsopitanun W."/>
        </authorList>
    </citation>
    <scope>NUCLEOTIDE SEQUENCE [LARGE SCALE GENOMIC DNA]</scope>
    <source>
        <strain evidence="3 4">J2-2</strain>
    </source>
</reference>
<keyword evidence="2" id="KW-0472">Membrane</keyword>
<feature type="transmembrane region" description="Helical" evidence="2">
    <location>
        <begin position="53"/>
        <end position="71"/>
    </location>
</feature>
<evidence type="ECO:0000256" key="2">
    <source>
        <dbReference type="SAM" id="Phobius"/>
    </source>
</evidence>
<proteinExistence type="predicted"/>
<evidence type="ECO:0000256" key="1">
    <source>
        <dbReference type="SAM" id="MobiDB-lite"/>
    </source>
</evidence>
<gene>
    <name evidence="3" type="ORF">KIH74_13260</name>
</gene>
<feature type="transmembrane region" description="Helical" evidence="2">
    <location>
        <begin position="120"/>
        <end position="140"/>
    </location>
</feature>